<sequence length="501" mass="56945">MFKKVRGLITARPEVVMVFINTLPGFIDMADIHPDDPKEFTAPVVVAGHTWSSIDQKGESSKQELPLELCQLPSVVYFKSKPSMEEKVKVKQQRCSEEREIFNVLKSSELENYNQPSVQSGCERQTTQEFDAIGSMNRFTLMKVPEVLEVLEVQEVSQVLKRLHVEDCLTGSVSIPLIIPSLQFIEHSCQPFHSTNPFVLGMMEEEEEEEEEVMEGVVVVEWNEMDNAEEKLLRMEEEEKSEDKPPPNFNEIPITMMRWAYRSNPQCIFDTKEKESQRESSAIIIFSKDISTEILGSQRHGGHSVQGSTWDFEKTESDCSVILICHGTSGLQGSLPEPLEYPEPDSQFKDFLRTLSRQKYEWIARIFTGMIRISRPRDYPVQGFTQDVKKTESDCSVISISHHNCLVSGSLPKQSESPSERCFGSGHSQEVEVKTSIQQESSHEHDLEEPITDLMDEGPDDDKYQPSDGEETHPCKTAIVDLADECPDPSSKENLQWKITS</sequence>
<gene>
    <name evidence="2" type="ORF">L210DRAFT_933213</name>
</gene>
<feature type="region of interest" description="Disordered" evidence="1">
    <location>
        <begin position="409"/>
        <end position="476"/>
    </location>
</feature>
<organism evidence="2 3">
    <name type="scientific">Boletus edulis BED1</name>
    <dbReference type="NCBI Taxonomy" id="1328754"/>
    <lineage>
        <taxon>Eukaryota</taxon>
        <taxon>Fungi</taxon>
        <taxon>Dikarya</taxon>
        <taxon>Basidiomycota</taxon>
        <taxon>Agaricomycotina</taxon>
        <taxon>Agaricomycetes</taxon>
        <taxon>Agaricomycetidae</taxon>
        <taxon>Boletales</taxon>
        <taxon>Boletineae</taxon>
        <taxon>Boletaceae</taxon>
        <taxon>Boletoideae</taxon>
        <taxon>Boletus</taxon>
    </lineage>
</organism>
<protein>
    <submittedName>
        <fullName evidence="2">Uncharacterized protein</fullName>
    </submittedName>
</protein>
<dbReference type="EMBL" id="WHUW01000007">
    <property type="protein sequence ID" value="KAF8443720.1"/>
    <property type="molecule type" value="Genomic_DNA"/>
</dbReference>
<evidence type="ECO:0000313" key="2">
    <source>
        <dbReference type="EMBL" id="KAF8443720.1"/>
    </source>
</evidence>
<proteinExistence type="predicted"/>
<comment type="caution">
    <text evidence="2">The sequence shown here is derived from an EMBL/GenBank/DDBJ whole genome shotgun (WGS) entry which is preliminary data.</text>
</comment>
<name>A0AAD4BYL0_BOLED</name>
<reference evidence="2" key="2">
    <citation type="journal article" date="2020" name="Nat. Commun.">
        <title>Large-scale genome sequencing of mycorrhizal fungi provides insights into the early evolution of symbiotic traits.</title>
        <authorList>
            <person name="Miyauchi S."/>
            <person name="Kiss E."/>
            <person name="Kuo A."/>
            <person name="Drula E."/>
            <person name="Kohler A."/>
            <person name="Sanchez-Garcia M."/>
            <person name="Morin E."/>
            <person name="Andreopoulos B."/>
            <person name="Barry K.W."/>
            <person name="Bonito G."/>
            <person name="Buee M."/>
            <person name="Carver A."/>
            <person name="Chen C."/>
            <person name="Cichocki N."/>
            <person name="Clum A."/>
            <person name="Culley D."/>
            <person name="Crous P.W."/>
            <person name="Fauchery L."/>
            <person name="Girlanda M."/>
            <person name="Hayes R.D."/>
            <person name="Keri Z."/>
            <person name="LaButti K."/>
            <person name="Lipzen A."/>
            <person name="Lombard V."/>
            <person name="Magnuson J."/>
            <person name="Maillard F."/>
            <person name="Murat C."/>
            <person name="Nolan M."/>
            <person name="Ohm R.A."/>
            <person name="Pangilinan J."/>
            <person name="Pereira M.F."/>
            <person name="Perotto S."/>
            <person name="Peter M."/>
            <person name="Pfister S."/>
            <person name="Riley R."/>
            <person name="Sitrit Y."/>
            <person name="Stielow J.B."/>
            <person name="Szollosi G."/>
            <person name="Zifcakova L."/>
            <person name="Stursova M."/>
            <person name="Spatafora J.W."/>
            <person name="Tedersoo L."/>
            <person name="Vaario L.M."/>
            <person name="Yamada A."/>
            <person name="Yan M."/>
            <person name="Wang P."/>
            <person name="Xu J."/>
            <person name="Bruns T."/>
            <person name="Baldrian P."/>
            <person name="Vilgalys R."/>
            <person name="Dunand C."/>
            <person name="Henrissat B."/>
            <person name="Grigoriev I.V."/>
            <person name="Hibbett D."/>
            <person name="Nagy L.G."/>
            <person name="Martin F.M."/>
        </authorList>
    </citation>
    <scope>NUCLEOTIDE SEQUENCE</scope>
    <source>
        <strain evidence="2">BED1</strain>
    </source>
</reference>
<accession>A0AAD4BYL0</accession>
<feature type="compositionally biased region" description="Basic and acidic residues" evidence="1">
    <location>
        <begin position="461"/>
        <end position="474"/>
    </location>
</feature>
<dbReference type="AlphaFoldDB" id="A0AAD4BYL0"/>
<keyword evidence="3" id="KW-1185">Reference proteome</keyword>
<reference evidence="2" key="1">
    <citation type="submission" date="2019-10" db="EMBL/GenBank/DDBJ databases">
        <authorList>
            <consortium name="DOE Joint Genome Institute"/>
            <person name="Kuo A."/>
            <person name="Miyauchi S."/>
            <person name="Kiss E."/>
            <person name="Drula E."/>
            <person name="Kohler A."/>
            <person name="Sanchez-Garcia M."/>
            <person name="Andreopoulos B."/>
            <person name="Barry K.W."/>
            <person name="Bonito G."/>
            <person name="Buee M."/>
            <person name="Carver A."/>
            <person name="Chen C."/>
            <person name="Cichocki N."/>
            <person name="Clum A."/>
            <person name="Culley D."/>
            <person name="Crous P.W."/>
            <person name="Fauchery L."/>
            <person name="Girlanda M."/>
            <person name="Hayes R."/>
            <person name="Keri Z."/>
            <person name="LaButti K."/>
            <person name="Lipzen A."/>
            <person name="Lombard V."/>
            <person name="Magnuson J."/>
            <person name="Maillard F."/>
            <person name="Morin E."/>
            <person name="Murat C."/>
            <person name="Nolan M."/>
            <person name="Ohm R."/>
            <person name="Pangilinan J."/>
            <person name="Pereira M."/>
            <person name="Perotto S."/>
            <person name="Peter M."/>
            <person name="Riley R."/>
            <person name="Sitrit Y."/>
            <person name="Stielow B."/>
            <person name="Szollosi G."/>
            <person name="Zifcakova L."/>
            <person name="Stursova M."/>
            <person name="Spatafora J.W."/>
            <person name="Tedersoo L."/>
            <person name="Vaario L.-M."/>
            <person name="Yamada A."/>
            <person name="Yan M."/>
            <person name="Wang P."/>
            <person name="Xu J."/>
            <person name="Bruns T."/>
            <person name="Baldrian P."/>
            <person name="Vilgalys R."/>
            <person name="Henrissat B."/>
            <person name="Grigoriev I.V."/>
            <person name="Hibbett D."/>
            <person name="Nagy L.G."/>
            <person name="Martin F.M."/>
        </authorList>
    </citation>
    <scope>NUCLEOTIDE SEQUENCE</scope>
    <source>
        <strain evidence="2">BED1</strain>
    </source>
</reference>
<feature type="compositionally biased region" description="Acidic residues" evidence="1">
    <location>
        <begin position="449"/>
        <end position="460"/>
    </location>
</feature>
<evidence type="ECO:0000256" key="1">
    <source>
        <dbReference type="SAM" id="MobiDB-lite"/>
    </source>
</evidence>
<dbReference type="Proteomes" id="UP001194468">
    <property type="component" value="Unassembled WGS sequence"/>
</dbReference>
<evidence type="ECO:0000313" key="3">
    <source>
        <dbReference type="Proteomes" id="UP001194468"/>
    </source>
</evidence>